<gene>
    <name evidence="1" type="ordered locus">Corgl_1742</name>
</gene>
<protein>
    <submittedName>
        <fullName evidence="1">Uncharacterized protein</fullName>
    </submittedName>
</protein>
<evidence type="ECO:0000313" key="1">
    <source>
        <dbReference type="EMBL" id="AEB07837.1"/>
    </source>
</evidence>
<dbReference type="EMBL" id="CP002628">
    <property type="protein sequence ID" value="AEB07837.1"/>
    <property type="molecule type" value="Genomic_DNA"/>
</dbReference>
<dbReference type="AlphaFoldDB" id="F2N989"/>
<accession>F2N989</accession>
<dbReference type="Proteomes" id="UP000006851">
    <property type="component" value="Chromosome"/>
</dbReference>
<keyword evidence="2" id="KW-1185">Reference proteome</keyword>
<evidence type="ECO:0000313" key="2">
    <source>
        <dbReference type="Proteomes" id="UP000006851"/>
    </source>
</evidence>
<dbReference type="KEGG" id="cgo:Corgl_1742"/>
<sequence length="165" mass="19366">MPFIINKMNQGMHVDDIDMSIMMDDRSKSNIMYWQRIGRMRSINRETTPVIMVMDNGESLVEQVNISRLAKEVDKLERYHMDIGEADIRQEDAFRIRCMGDSTRTLSGKWTPAKRLISAYKSALYSDNLVFKRALESNLRNLDMSVMECLDDARNRVIKSERYWS</sequence>
<reference evidence="2" key="1">
    <citation type="journal article" date="2013" name="Stand. Genomic Sci.">
        <title>Complete genome sequence of Coriobacterium glomerans type strain (PW2(T)) from the midgut of Pyrrhocoris apterus L. (red soldier bug).</title>
        <authorList>
            <person name="Stackebrandt E."/>
            <person name="Zeytun A."/>
            <person name="Lapidus A."/>
            <person name="Nolan M."/>
            <person name="Lucas S."/>
            <person name="Hammon N."/>
            <person name="Deshpande S."/>
            <person name="Cheng J.F."/>
            <person name="Tapia R."/>
            <person name="Goodwin L.A."/>
            <person name="Pitluck S."/>
            <person name="Liolios K."/>
            <person name="Pagani I."/>
            <person name="Ivanova N."/>
            <person name="Mavromatis K."/>
            <person name="Mikhailova N."/>
            <person name="Huntemann M."/>
            <person name="Pati A."/>
            <person name="Chen A."/>
            <person name="Palaniappan K."/>
            <person name="Chang Y.J."/>
            <person name="Land M."/>
            <person name="Hauser L."/>
            <person name="Rohde M."/>
            <person name="Pukall R."/>
            <person name="Goker M."/>
            <person name="Detter J.C."/>
            <person name="Woyke T."/>
            <person name="Bristow J."/>
            <person name="Eisen J.A."/>
            <person name="Markowitz V."/>
            <person name="Hugenholtz P."/>
            <person name="Kyrpides N.C."/>
            <person name="Klenk H.P."/>
        </authorList>
    </citation>
    <scope>NUCLEOTIDE SEQUENCE</scope>
    <source>
        <strain evidence="2">ATCC 49209 / DSM 20642 / JCM 10262 / PW2</strain>
    </source>
</reference>
<dbReference type="HOGENOM" id="CLU_1608098_0_0_11"/>
<organism evidence="1 2">
    <name type="scientific">Coriobacterium glomerans (strain ATCC 49209 / DSM 20642 / JCM 10262 / PW2)</name>
    <dbReference type="NCBI Taxonomy" id="700015"/>
    <lineage>
        <taxon>Bacteria</taxon>
        <taxon>Bacillati</taxon>
        <taxon>Actinomycetota</taxon>
        <taxon>Coriobacteriia</taxon>
        <taxon>Coriobacteriales</taxon>
        <taxon>Coriobacteriaceae</taxon>
        <taxon>Coriobacterium</taxon>
    </lineage>
</organism>
<proteinExistence type="predicted"/>
<name>F2N989_CORGP</name>